<feature type="coiled-coil region" evidence="1">
    <location>
        <begin position="51"/>
        <end position="78"/>
    </location>
</feature>
<comment type="caution">
    <text evidence="2">The sequence shown here is derived from an EMBL/GenBank/DDBJ whole genome shotgun (WGS) entry which is preliminary data.</text>
</comment>
<dbReference type="Proteomes" id="UP000247498">
    <property type="component" value="Unassembled WGS sequence"/>
</dbReference>
<evidence type="ECO:0000313" key="3">
    <source>
        <dbReference type="Proteomes" id="UP000247498"/>
    </source>
</evidence>
<gene>
    <name evidence="2" type="ORF">Rsub_13126</name>
</gene>
<organism evidence="2 3">
    <name type="scientific">Raphidocelis subcapitata</name>
    <dbReference type="NCBI Taxonomy" id="307507"/>
    <lineage>
        <taxon>Eukaryota</taxon>
        <taxon>Viridiplantae</taxon>
        <taxon>Chlorophyta</taxon>
        <taxon>core chlorophytes</taxon>
        <taxon>Chlorophyceae</taxon>
        <taxon>CS clade</taxon>
        <taxon>Sphaeropleales</taxon>
        <taxon>Selenastraceae</taxon>
        <taxon>Raphidocelis</taxon>
    </lineage>
</organism>
<evidence type="ECO:0000313" key="2">
    <source>
        <dbReference type="EMBL" id="GBG00367.1"/>
    </source>
</evidence>
<keyword evidence="3" id="KW-1185">Reference proteome</keyword>
<proteinExistence type="predicted"/>
<dbReference type="EMBL" id="BDRX01000215">
    <property type="protein sequence ID" value="GBG00367.1"/>
    <property type="molecule type" value="Genomic_DNA"/>
</dbReference>
<name>A0A2V0PKX1_9CHLO</name>
<dbReference type="AlphaFoldDB" id="A0A2V0PKX1"/>
<keyword evidence="1" id="KW-0175">Coiled coil</keyword>
<evidence type="ECO:0000256" key="1">
    <source>
        <dbReference type="SAM" id="Coils"/>
    </source>
</evidence>
<protein>
    <submittedName>
        <fullName evidence="2">Uncharacterized protein</fullName>
    </submittedName>
</protein>
<accession>A0A2V0PKX1</accession>
<dbReference type="InParanoid" id="A0A2V0PKX1"/>
<sequence length="218" mass="23320">MCLLSRPFSKAAPSLPLPANAESDPVVMPATTNMMAPLPPSKTTAKTFTLRAKLEARMAEAKAKIRCMKSRAKAAAKEIKHKLIATAKTPKTKPLTTLQATFRALKPAKSLRALFPASTANDKKTDGCKGKAVKGPSRMLSLHHRMSGLLRRDKSGKDSASADTPLDCDAEAVVVVVRPASEVSPAEVKVPLKSSELGHRFSRAVLSVFVCFNAMPVC</sequence>
<reference evidence="2 3" key="1">
    <citation type="journal article" date="2018" name="Sci. Rep.">
        <title>Raphidocelis subcapitata (=Pseudokirchneriella subcapitata) provides an insight into genome evolution and environmental adaptations in the Sphaeropleales.</title>
        <authorList>
            <person name="Suzuki S."/>
            <person name="Yamaguchi H."/>
            <person name="Nakajima N."/>
            <person name="Kawachi M."/>
        </authorList>
    </citation>
    <scope>NUCLEOTIDE SEQUENCE [LARGE SCALE GENOMIC DNA]</scope>
    <source>
        <strain evidence="2 3">NIES-35</strain>
    </source>
</reference>